<gene>
    <name evidence="3" type="ORF">A3I56_05070</name>
</gene>
<feature type="domain" description="EfeO-type cupredoxin-like" evidence="2">
    <location>
        <begin position="70"/>
        <end position="164"/>
    </location>
</feature>
<dbReference type="EMBL" id="MGBC01000031">
    <property type="protein sequence ID" value="OGK60133.1"/>
    <property type="molecule type" value="Genomic_DNA"/>
</dbReference>
<organism evidence="3 4">
    <name type="scientific">Candidatus Roizmanbacteria bacterium RIFCSPLOWO2_02_FULL_43_10</name>
    <dbReference type="NCBI Taxonomy" id="1802078"/>
    <lineage>
        <taxon>Bacteria</taxon>
        <taxon>Candidatus Roizmaniibacteriota</taxon>
    </lineage>
</organism>
<keyword evidence="1" id="KW-0812">Transmembrane</keyword>
<dbReference type="SUPFAM" id="SSF49503">
    <property type="entry name" value="Cupredoxins"/>
    <property type="match status" value="1"/>
</dbReference>
<sequence>MEETTEKSNSGYGKRPLWQLVAIYLIVGAVVYGVIYYFFLAKKGSYNYDQTQSNTQQQYTPSTSTSQTSPTLAVQESQNTVTLSADSFSPETLSVNAGTKVTWANKSGSVASINSAIHPTHLVYPPLNFDGVRDGASASLIFDKPGTYKYHNHFNPSQKGVIIVQ</sequence>
<dbReference type="InterPro" id="IPR028096">
    <property type="entry name" value="EfeO_Cupredoxin"/>
</dbReference>
<dbReference type="Proteomes" id="UP000176269">
    <property type="component" value="Unassembled WGS sequence"/>
</dbReference>
<protein>
    <recommendedName>
        <fullName evidence="2">EfeO-type cupredoxin-like domain-containing protein</fullName>
    </recommendedName>
</protein>
<dbReference type="InterPro" id="IPR008972">
    <property type="entry name" value="Cupredoxin"/>
</dbReference>
<dbReference type="InterPro" id="IPR052721">
    <property type="entry name" value="ET_Amicyanin"/>
</dbReference>
<evidence type="ECO:0000313" key="4">
    <source>
        <dbReference type="Proteomes" id="UP000176269"/>
    </source>
</evidence>
<comment type="caution">
    <text evidence="3">The sequence shown here is derived from an EMBL/GenBank/DDBJ whole genome shotgun (WGS) entry which is preliminary data.</text>
</comment>
<reference evidence="3 4" key="1">
    <citation type="journal article" date="2016" name="Nat. Commun.">
        <title>Thousands of microbial genomes shed light on interconnected biogeochemical processes in an aquifer system.</title>
        <authorList>
            <person name="Anantharaman K."/>
            <person name="Brown C.T."/>
            <person name="Hug L.A."/>
            <person name="Sharon I."/>
            <person name="Castelle C.J."/>
            <person name="Probst A.J."/>
            <person name="Thomas B.C."/>
            <person name="Singh A."/>
            <person name="Wilkins M.J."/>
            <person name="Karaoz U."/>
            <person name="Brodie E.L."/>
            <person name="Williams K.H."/>
            <person name="Hubbard S.S."/>
            <person name="Banfield J.F."/>
        </authorList>
    </citation>
    <scope>NUCLEOTIDE SEQUENCE [LARGE SCALE GENOMIC DNA]</scope>
</reference>
<dbReference type="Pfam" id="PF13473">
    <property type="entry name" value="Cupredoxin_1"/>
    <property type="match status" value="1"/>
</dbReference>
<accession>A0A1F7JWZ6</accession>
<proteinExistence type="predicted"/>
<dbReference type="PANTHER" id="PTHR36507">
    <property type="entry name" value="BLL1555 PROTEIN"/>
    <property type="match status" value="1"/>
</dbReference>
<evidence type="ECO:0000313" key="3">
    <source>
        <dbReference type="EMBL" id="OGK60133.1"/>
    </source>
</evidence>
<dbReference type="AlphaFoldDB" id="A0A1F7JWZ6"/>
<name>A0A1F7JWZ6_9BACT</name>
<evidence type="ECO:0000259" key="2">
    <source>
        <dbReference type="Pfam" id="PF13473"/>
    </source>
</evidence>
<dbReference type="PANTHER" id="PTHR36507:SF1">
    <property type="entry name" value="BLL1555 PROTEIN"/>
    <property type="match status" value="1"/>
</dbReference>
<keyword evidence="1" id="KW-1133">Transmembrane helix</keyword>
<feature type="transmembrane region" description="Helical" evidence="1">
    <location>
        <begin position="17"/>
        <end position="39"/>
    </location>
</feature>
<dbReference type="Gene3D" id="2.60.40.420">
    <property type="entry name" value="Cupredoxins - blue copper proteins"/>
    <property type="match status" value="1"/>
</dbReference>
<keyword evidence="1" id="KW-0472">Membrane</keyword>
<evidence type="ECO:0000256" key="1">
    <source>
        <dbReference type="SAM" id="Phobius"/>
    </source>
</evidence>